<keyword evidence="3" id="KW-1185">Reference proteome</keyword>
<dbReference type="InterPro" id="IPR029058">
    <property type="entry name" value="AB_hydrolase_fold"/>
</dbReference>
<feature type="signal peptide" evidence="1">
    <location>
        <begin position="1"/>
        <end position="25"/>
    </location>
</feature>
<name>A0AAD7TPP5_9APHY</name>
<accession>A0AAD7TPP5</accession>
<dbReference type="Gene3D" id="3.40.50.1820">
    <property type="entry name" value="alpha/beta hydrolase"/>
    <property type="match status" value="1"/>
</dbReference>
<evidence type="ECO:0000313" key="3">
    <source>
        <dbReference type="Proteomes" id="UP001215151"/>
    </source>
</evidence>
<proteinExistence type="predicted"/>
<dbReference type="EMBL" id="JAPEVG010000211">
    <property type="protein sequence ID" value="KAJ8473741.1"/>
    <property type="molecule type" value="Genomic_DNA"/>
</dbReference>
<sequence length="568" mass="64484">MPTTSRRMLMLIFFVIVLRSCAVFAAGPANPASPDNDLQTSELCKVPISSNVATQPRRPRIIPCGGMLNEVGVLERMYIPDSFDQDRVQCGLFDVPLDWARPELGYEQLHYTKYLAASDVEREGTIFVNPGYHPTGPSLTPQQRWMLYTAPKLHNSTEGKYDIVIWNVRGYSGHPSLTRPKLARCFDTKEESDMFYRGAGVVLGVEPAWGGRMEFLHEQTYEDAKHWFHLQSMVVEQCVRKQNTTLLGYMGTAATVRDLVAMADTFDGSGSPVNFWGMEYGAHVGQYLLQMFPERAGRVILQAPQGLDTYLYEDTYETWRHELTYAHTLIGDFVKSCIEPEDADCSTYWHDEVLDQDDIDMAQESLFKWARNRYMGWRNSHETDSNNSALAAACERPGSWGDPTYWLIDTLNEMQYIEHLDDFTLGVMPVYCGDKSTDYNQETAATRIREIEAMLEDDIRLAPFLSSSIFPPLDYLCHIWPIRAVERLRITTLESEMPETPAVGPLIIQYSQNPFARFLAPSSIVPRIKGAHNIVQLKFGVHGFEPETDVGRTIVEYLLHGGVTSHLL</sequence>
<protein>
    <submittedName>
        <fullName evidence="2">Uncharacterized protein</fullName>
    </submittedName>
</protein>
<organism evidence="2 3">
    <name type="scientific">Trametes cubensis</name>
    <dbReference type="NCBI Taxonomy" id="1111947"/>
    <lineage>
        <taxon>Eukaryota</taxon>
        <taxon>Fungi</taxon>
        <taxon>Dikarya</taxon>
        <taxon>Basidiomycota</taxon>
        <taxon>Agaricomycotina</taxon>
        <taxon>Agaricomycetes</taxon>
        <taxon>Polyporales</taxon>
        <taxon>Polyporaceae</taxon>
        <taxon>Trametes</taxon>
    </lineage>
</organism>
<reference evidence="2" key="1">
    <citation type="submission" date="2022-11" db="EMBL/GenBank/DDBJ databases">
        <title>Genome Sequence of Cubamyces cubensis.</title>
        <authorList>
            <person name="Buettner E."/>
        </authorList>
    </citation>
    <scope>NUCLEOTIDE SEQUENCE</scope>
    <source>
        <strain evidence="2">MPL-01</strain>
    </source>
</reference>
<feature type="chain" id="PRO_5042148218" evidence="1">
    <location>
        <begin position="26"/>
        <end position="568"/>
    </location>
</feature>
<evidence type="ECO:0000313" key="2">
    <source>
        <dbReference type="EMBL" id="KAJ8473741.1"/>
    </source>
</evidence>
<keyword evidence="1" id="KW-0732">Signal</keyword>
<gene>
    <name evidence="2" type="ORF">ONZ51_g7675</name>
</gene>
<evidence type="ECO:0000256" key="1">
    <source>
        <dbReference type="SAM" id="SignalP"/>
    </source>
</evidence>
<dbReference type="AlphaFoldDB" id="A0AAD7TPP5"/>
<dbReference type="SUPFAM" id="SSF53474">
    <property type="entry name" value="alpha/beta-Hydrolases"/>
    <property type="match status" value="1"/>
</dbReference>
<comment type="caution">
    <text evidence="2">The sequence shown here is derived from an EMBL/GenBank/DDBJ whole genome shotgun (WGS) entry which is preliminary data.</text>
</comment>
<dbReference type="Proteomes" id="UP001215151">
    <property type="component" value="Unassembled WGS sequence"/>
</dbReference>